<dbReference type="EMBL" id="MCGR01000003">
    <property type="protein sequence ID" value="ORY90718.1"/>
    <property type="molecule type" value="Genomic_DNA"/>
</dbReference>
<evidence type="ECO:0000259" key="1">
    <source>
        <dbReference type="Pfam" id="PF03358"/>
    </source>
</evidence>
<proteinExistence type="predicted"/>
<dbReference type="InParanoid" id="A0A1Y2G1D4"/>
<dbReference type="SUPFAM" id="SSF52218">
    <property type="entry name" value="Flavoproteins"/>
    <property type="match status" value="1"/>
</dbReference>
<dbReference type="OrthoDB" id="68575at2759"/>
<dbReference type="FunCoup" id="A0A1Y2G1D4">
    <property type="interactions" value="242"/>
</dbReference>
<dbReference type="Proteomes" id="UP000193467">
    <property type="component" value="Unassembled WGS sequence"/>
</dbReference>
<comment type="caution">
    <text evidence="2">The sequence shown here is derived from an EMBL/GenBank/DDBJ whole genome shotgun (WGS) entry which is preliminary data.</text>
</comment>
<dbReference type="STRING" id="106004.A0A1Y2G1D4"/>
<dbReference type="PANTHER" id="PTHR30543:SF21">
    <property type="entry name" value="NAD(P)H-DEPENDENT FMN REDUCTASE LOT6"/>
    <property type="match status" value="1"/>
</dbReference>
<dbReference type="AlphaFoldDB" id="A0A1Y2G1D4"/>
<accession>A0A1Y2G1D4</accession>
<dbReference type="PANTHER" id="PTHR30543">
    <property type="entry name" value="CHROMATE REDUCTASE"/>
    <property type="match status" value="1"/>
</dbReference>
<dbReference type="GO" id="GO:0005829">
    <property type="term" value="C:cytosol"/>
    <property type="evidence" value="ECO:0007669"/>
    <property type="project" value="TreeGrafter"/>
</dbReference>
<dbReference type="Gene3D" id="3.40.50.360">
    <property type="match status" value="1"/>
</dbReference>
<dbReference type="GO" id="GO:0010181">
    <property type="term" value="F:FMN binding"/>
    <property type="evidence" value="ECO:0007669"/>
    <property type="project" value="TreeGrafter"/>
</dbReference>
<protein>
    <submittedName>
        <fullName evidence="2">NADPH-dependent FMN reductase-domain-containing protein</fullName>
    </submittedName>
</protein>
<sequence>MKLGIILGSTRVKSNTAGVVAHVVTLLSSHPDFDTLELEIINLATSSGHPLPLLIEDTLPQAHSPSSLPSVYSDPLIRSWSSTVLSWDGVLIISPQYNWGVPAPLKNALDHLFHEWVAKPVGLITLGGRGGTKVEASLRSILGGGLDMRVAEKGVQVAMPREWIAGSEVLKGGEETLQRYDEAILECVREIVNLVKCKDEASPRTSPECMPLQE</sequence>
<dbReference type="InterPro" id="IPR050712">
    <property type="entry name" value="NAD(P)H-dep_reductase"/>
</dbReference>
<dbReference type="InterPro" id="IPR005025">
    <property type="entry name" value="FMN_Rdtase-like_dom"/>
</dbReference>
<name>A0A1Y2G1D4_9BASI</name>
<reference evidence="2 3" key="1">
    <citation type="submission" date="2016-07" db="EMBL/GenBank/DDBJ databases">
        <title>Pervasive Adenine N6-methylation of Active Genes in Fungi.</title>
        <authorList>
            <consortium name="DOE Joint Genome Institute"/>
            <person name="Mondo S.J."/>
            <person name="Dannebaum R.O."/>
            <person name="Kuo R.C."/>
            <person name="Labutti K."/>
            <person name="Haridas S."/>
            <person name="Kuo A."/>
            <person name="Salamov A."/>
            <person name="Ahrendt S.R."/>
            <person name="Lipzen A."/>
            <person name="Sullivan W."/>
            <person name="Andreopoulos W.B."/>
            <person name="Clum A."/>
            <person name="Lindquist E."/>
            <person name="Daum C."/>
            <person name="Ramamoorthy G.K."/>
            <person name="Gryganskyi A."/>
            <person name="Culley D."/>
            <person name="Magnuson J.K."/>
            <person name="James T.Y."/>
            <person name="O'Malley M.A."/>
            <person name="Stajich J.E."/>
            <person name="Spatafora J.W."/>
            <person name="Visel A."/>
            <person name="Grigoriev I.V."/>
        </authorList>
    </citation>
    <scope>NUCLEOTIDE SEQUENCE [LARGE SCALE GENOMIC DNA]</scope>
    <source>
        <strain evidence="2 3">62-1032</strain>
    </source>
</reference>
<dbReference type="Pfam" id="PF03358">
    <property type="entry name" value="FMN_red"/>
    <property type="match status" value="1"/>
</dbReference>
<feature type="domain" description="NADPH-dependent FMN reductase-like" evidence="1">
    <location>
        <begin position="1"/>
        <end position="154"/>
    </location>
</feature>
<evidence type="ECO:0000313" key="3">
    <source>
        <dbReference type="Proteomes" id="UP000193467"/>
    </source>
</evidence>
<gene>
    <name evidence="2" type="ORF">BCR35DRAFT_299282</name>
</gene>
<dbReference type="InterPro" id="IPR029039">
    <property type="entry name" value="Flavoprotein-like_sf"/>
</dbReference>
<organism evidence="2 3">
    <name type="scientific">Leucosporidium creatinivorum</name>
    <dbReference type="NCBI Taxonomy" id="106004"/>
    <lineage>
        <taxon>Eukaryota</taxon>
        <taxon>Fungi</taxon>
        <taxon>Dikarya</taxon>
        <taxon>Basidiomycota</taxon>
        <taxon>Pucciniomycotina</taxon>
        <taxon>Microbotryomycetes</taxon>
        <taxon>Leucosporidiales</taxon>
        <taxon>Leucosporidium</taxon>
    </lineage>
</organism>
<evidence type="ECO:0000313" key="2">
    <source>
        <dbReference type="EMBL" id="ORY90718.1"/>
    </source>
</evidence>
<keyword evidence="3" id="KW-1185">Reference proteome</keyword>
<dbReference type="GO" id="GO:0016491">
    <property type="term" value="F:oxidoreductase activity"/>
    <property type="evidence" value="ECO:0007669"/>
    <property type="project" value="InterPro"/>
</dbReference>